<comment type="subcellular location">
    <subcellularLocation>
        <location evidence="1">Cell membrane</location>
        <topology evidence="1">Multi-pass membrane protein</topology>
    </subcellularLocation>
</comment>
<feature type="transmembrane region" description="Helical" evidence="8">
    <location>
        <begin position="108"/>
        <end position="127"/>
    </location>
</feature>
<feature type="transmembrane region" description="Helical" evidence="8">
    <location>
        <begin position="75"/>
        <end position="96"/>
    </location>
</feature>
<evidence type="ECO:0000256" key="3">
    <source>
        <dbReference type="ARBA" id="ARBA00022448"/>
    </source>
</evidence>
<evidence type="ECO:0000256" key="4">
    <source>
        <dbReference type="ARBA" id="ARBA00022475"/>
    </source>
</evidence>
<feature type="transmembrane region" description="Helical" evidence="8">
    <location>
        <begin position="207"/>
        <end position="226"/>
    </location>
</feature>
<reference evidence="9 10" key="1">
    <citation type="submission" date="2017-03" db="EMBL/GenBank/DDBJ databases">
        <authorList>
            <person name="Afonso C.L."/>
            <person name="Miller P.J."/>
            <person name="Scott M.A."/>
            <person name="Spackman E."/>
            <person name="Goraichik I."/>
            <person name="Dimitrov K.M."/>
            <person name="Suarez D.L."/>
            <person name="Swayne D.E."/>
        </authorList>
    </citation>
    <scope>NUCLEOTIDE SEQUENCE [LARGE SCALE GENOMIC DNA]</scope>
    <source>
        <strain evidence="9 10">CECT 7751</strain>
    </source>
</reference>
<dbReference type="Pfam" id="PF01032">
    <property type="entry name" value="FecCD"/>
    <property type="match status" value="1"/>
</dbReference>
<dbReference type="PANTHER" id="PTHR30472:SF24">
    <property type="entry name" value="FERRIC ENTEROBACTIN TRANSPORT SYSTEM PERMEASE PROTEIN FEPG"/>
    <property type="match status" value="1"/>
</dbReference>
<dbReference type="GO" id="GO:0033214">
    <property type="term" value="P:siderophore-iron import into cell"/>
    <property type="evidence" value="ECO:0007669"/>
    <property type="project" value="TreeGrafter"/>
</dbReference>
<feature type="transmembrane region" description="Helical" evidence="8">
    <location>
        <begin position="163"/>
        <end position="187"/>
    </location>
</feature>
<evidence type="ECO:0000313" key="10">
    <source>
        <dbReference type="Proteomes" id="UP000193963"/>
    </source>
</evidence>
<evidence type="ECO:0000256" key="7">
    <source>
        <dbReference type="ARBA" id="ARBA00023136"/>
    </source>
</evidence>
<dbReference type="GO" id="GO:0022857">
    <property type="term" value="F:transmembrane transporter activity"/>
    <property type="evidence" value="ECO:0007669"/>
    <property type="project" value="InterPro"/>
</dbReference>
<proteinExistence type="inferred from homology"/>
<feature type="transmembrane region" description="Helical" evidence="8">
    <location>
        <begin position="133"/>
        <end position="151"/>
    </location>
</feature>
<evidence type="ECO:0000313" key="9">
    <source>
        <dbReference type="EMBL" id="SLN23517.1"/>
    </source>
</evidence>
<keyword evidence="3" id="KW-0813">Transport</keyword>
<organism evidence="9 10">
    <name type="scientific">Pseudooceanicola marinus</name>
    <dbReference type="NCBI Taxonomy" id="396013"/>
    <lineage>
        <taxon>Bacteria</taxon>
        <taxon>Pseudomonadati</taxon>
        <taxon>Pseudomonadota</taxon>
        <taxon>Alphaproteobacteria</taxon>
        <taxon>Rhodobacterales</taxon>
        <taxon>Paracoccaceae</taxon>
        <taxon>Pseudooceanicola</taxon>
    </lineage>
</organism>
<dbReference type="InterPro" id="IPR037294">
    <property type="entry name" value="ABC_BtuC-like"/>
</dbReference>
<dbReference type="GO" id="GO:0005886">
    <property type="term" value="C:plasma membrane"/>
    <property type="evidence" value="ECO:0007669"/>
    <property type="project" value="UniProtKB-SubCell"/>
</dbReference>
<dbReference type="EMBL" id="FWFN01000002">
    <property type="protein sequence ID" value="SLN23517.1"/>
    <property type="molecule type" value="Genomic_DNA"/>
</dbReference>
<evidence type="ECO:0000256" key="8">
    <source>
        <dbReference type="SAM" id="Phobius"/>
    </source>
</evidence>
<accession>A0A1X6YKS1</accession>
<dbReference type="AlphaFoldDB" id="A0A1X6YKS1"/>
<dbReference type="SUPFAM" id="SSF81345">
    <property type="entry name" value="ABC transporter involved in vitamin B12 uptake, BtuC"/>
    <property type="match status" value="1"/>
</dbReference>
<keyword evidence="10" id="KW-1185">Reference proteome</keyword>
<evidence type="ECO:0000256" key="6">
    <source>
        <dbReference type="ARBA" id="ARBA00022989"/>
    </source>
</evidence>
<keyword evidence="7 8" id="KW-0472">Membrane</keyword>
<keyword evidence="4" id="KW-1003">Cell membrane</keyword>
<dbReference type="Proteomes" id="UP000193963">
    <property type="component" value="Unassembled WGS sequence"/>
</dbReference>
<keyword evidence="6 8" id="KW-1133">Transmembrane helix</keyword>
<keyword evidence="5 8" id="KW-0812">Transmembrane</keyword>
<dbReference type="Gene3D" id="1.10.3470.10">
    <property type="entry name" value="ABC transporter involved in vitamin B12 uptake, BtuC"/>
    <property type="match status" value="1"/>
</dbReference>
<dbReference type="PANTHER" id="PTHR30472">
    <property type="entry name" value="FERRIC ENTEROBACTIN TRANSPORT SYSTEM PERMEASE PROTEIN"/>
    <property type="match status" value="1"/>
</dbReference>
<sequence length="346" mass="34814">MTPGGQRLLRVGRVSLLWRPRALAVGLGALMLALGLALLLLGTGTMQLSPAQVLSVLSGSGQDPVANRILQYVRLPRLLTAACVGAALGMAGAAFQSISRNALGSPDVIGFTTGAATGAIALLVFGTPGAFDTAAAAVATGMLTALAVLLLSGRGGAGGGYRLVLIGIGVGAVLIGLNTLLLAKGALDRVMSAQLWLAGSLNARNWGHVWIAGTGLMLFAPVLVALSRRLAVLEMGEDMARQLGLPVAATRIMTVVTAVGLTSLATAAAGPIAFIALATPQIARALSRSSDVPMVTGALCGAVLMLAADLISQVASFGLVMPIGLVTGSLGGAYLLLVLTRRDGLR</sequence>
<protein>
    <submittedName>
        <fullName evidence="9">Ferric enterobactin transport system permease protein FepG</fullName>
    </submittedName>
</protein>
<evidence type="ECO:0000256" key="2">
    <source>
        <dbReference type="ARBA" id="ARBA00007935"/>
    </source>
</evidence>
<gene>
    <name evidence="9" type="primary">fepG</name>
    <name evidence="9" type="ORF">PSM7751_00756</name>
</gene>
<comment type="similarity">
    <text evidence="2">Belongs to the binding-protein-dependent transport system permease family. FecCD subfamily.</text>
</comment>
<dbReference type="InterPro" id="IPR000522">
    <property type="entry name" value="ABC_transptr_permease_BtuC"/>
</dbReference>
<evidence type="ECO:0000256" key="1">
    <source>
        <dbReference type="ARBA" id="ARBA00004651"/>
    </source>
</evidence>
<evidence type="ECO:0000256" key="5">
    <source>
        <dbReference type="ARBA" id="ARBA00022692"/>
    </source>
</evidence>
<name>A0A1X6YKS1_9RHOB</name>
<feature type="transmembrane region" description="Helical" evidence="8">
    <location>
        <begin position="317"/>
        <end position="339"/>
    </location>
</feature>
<dbReference type="CDD" id="cd06550">
    <property type="entry name" value="TM_ABC_iron-siderophores_like"/>
    <property type="match status" value="1"/>
</dbReference>